<dbReference type="NCBIfam" id="NF005559">
    <property type="entry name" value="PRK07231.1"/>
    <property type="match status" value="1"/>
</dbReference>
<evidence type="ECO:0000256" key="2">
    <source>
        <dbReference type="ARBA" id="ARBA00023002"/>
    </source>
</evidence>
<keyword evidence="2" id="KW-0560">Oxidoreductase</keyword>
<gene>
    <name evidence="4" type="ORF">HF526_31860</name>
</gene>
<comment type="caution">
    <text evidence="4">The sequence shown here is derived from an EMBL/GenBank/DDBJ whole genome shotgun (WGS) entry which is preliminary data.</text>
</comment>
<evidence type="ECO:0000259" key="3">
    <source>
        <dbReference type="SMART" id="SM00822"/>
    </source>
</evidence>
<organism evidence="4 5">
    <name type="scientific">Pseudonocardia acidicola</name>
    <dbReference type="NCBI Taxonomy" id="2724939"/>
    <lineage>
        <taxon>Bacteria</taxon>
        <taxon>Bacillati</taxon>
        <taxon>Actinomycetota</taxon>
        <taxon>Actinomycetes</taxon>
        <taxon>Pseudonocardiales</taxon>
        <taxon>Pseudonocardiaceae</taxon>
        <taxon>Pseudonocardia</taxon>
    </lineage>
</organism>
<dbReference type="InterPro" id="IPR057326">
    <property type="entry name" value="KR_dom"/>
</dbReference>
<dbReference type="PRINTS" id="PR00081">
    <property type="entry name" value="GDHRDH"/>
</dbReference>
<dbReference type="InterPro" id="IPR036291">
    <property type="entry name" value="NAD(P)-bd_dom_sf"/>
</dbReference>
<sequence length="262" mass="26946">MVDRVALVTGASSGIGRATAELLAEHGAAVVLVALPGADLDDAVAACVARGARAVGMAVDVGDAAAVERAFVVASEQLGPVDAVFNNAGTSVVAPITEISDEQWTRVLRTNLTGSFNVARAAARVMKTVRRGSIVNTASDLSQLGQGGYTAYTATKGGVLAFTRAMAAELAVFNIRVNSVCPGAIDTPLLRFEFDIAPDPRAEQEENERTIVLGRIGSPDEVARAVVFLLSDAASYVTGANLAVDGGRTTCFPVGSIARAEV</sequence>
<keyword evidence="5" id="KW-1185">Reference proteome</keyword>
<dbReference type="SUPFAM" id="SSF51735">
    <property type="entry name" value="NAD(P)-binding Rossmann-fold domains"/>
    <property type="match status" value="1"/>
</dbReference>
<dbReference type="Gene3D" id="3.40.50.720">
    <property type="entry name" value="NAD(P)-binding Rossmann-like Domain"/>
    <property type="match status" value="1"/>
</dbReference>
<comment type="similarity">
    <text evidence="1">Belongs to the short-chain dehydrogenases/reductases (SDR) family.</text>
</comment>
<dbReference type="InterPro" id="IPR020904">
    <property type="entry name" value="Sc_DH/Rdtase_CS"/>
</dbReference>
<dbReference type="CDD" id="cd05233">
    <property type="entry name" value="SDR_c"/>
    <property type="match status" value="1"/>
</dbReference>
<evidence type="ECO:0000313" key="5">
    <source>
        <dbReference type="Proteomes" id="UP000820669"/>
    </source>
</evidence>
<dbReference type="PANTHER" id="PTHR42760:SF133">
    <property type="entry name" value="3-OXOACYL-[ACYL-CARRIER-PROTEIN] REDUCTASE"/>
    <property type="match status" value="1"/>
</dbReference>
<dbReference type="PRINTS" id="PR00080">
    <property type="entry name" value="SDRFAMILY"/>
</dbReference>
<reference evidence="4 5" key="1">
    <citation type="submission" date="2020-04" db="EMBL/GenBank/DDBJ databases">
        <authorList>
            <person name="Klaysubun C."/>
            <person name="Duangmal K."/>
            <person name="Lipun K."/>
        </authorList>
    </citation>
    <scope>NUCLEOTIDE SEQUENCE [LARGE SCALE GENOMIC DNA]</scope>
    <source>
        <strain evidence="4 5">K10HN5</strain>
    </source>
</reference>
<dbReference type="Pfam" id="PF13561">
    <property type="entry name" value="adh_short_C2"/>
    <property type="match status" value="1"/>
</dbReference>
<dbReference type="RefSeq" id="WP_169385370.1">
    <property type="nucleotide sequence ID" value="NZ_JAAXLA010000105.1"/>
</dbReference>
<accession>A0ABX1SM32</accession>
<protein>
    <submittedName>
        <fullName evidence="4">SDR family oxidoreductase</fullName>
    </submittedName>
</protein>
<dbReference type="Proteomes" id="UP000820669">
    <property type="component" value="Unassembled WGS sequence"/>
</dbReference>
<feature type="domain" description="Ketoreductase" evidence="3">
    <location>
        <begin position="4"/>
        <end position="188"/>
    </location>
</feature>
<dbReference type="InterPro" id="IPR002347">
    <property type="entry name" value="SDR_fam"/>
</dbReference>
<dbReference type="EMBL" id="JAAXLA010000105">
    <property type="protein sequence ID" value="NMI01858.1"/>
    <property type="molecule type" value="Genomic_DNA"/>
</dbReference>
<evidence type="ECO:0000256" key="1">
    <source>
        <dbReference type="ARBA" id="ARBA00006484"/>
    </source>
</evidence>
<evidence type="ECO:0000313" key="4">
    <source>
        <dbReference type="EMBL" id="NMI01858.1"/>
    </source>
</evidence>
<proteinExistence type="inferred from homology"/>
<dbReference type="PROSITE" id="PS00061">
    <property type="entry name" value="ADH_SHORT"/>
    <property type="match status" value="1"/>
</dbReference>
<dbReference type="PANTHER" id="PTHR42760">
    <property type="entry name" value="SHORT-CHAIN DEHYDROGENASES/REDUCTASES FAMILY MEMBER"/>
    <property type="match status" value="1"/>
</dbReference>
<name>A0ABX1SM32_9PSEU</name>
<dbReference type="SMART" id="SM00822">
    <property type="entry name" value="PKS_KR"/>
    <property type="match status" value="1"/>
</dbReference>